<dbReference type="InterPro" id="IPR029016">
    <property type="entry name" value="GAF-like_dom_sf"/>
</dbReference>
<evidence type="ECO:0000256" key="2">
    <source>
        <dbReference type="ARBA" id="ARBA00023163"/>
    </source>
</evidence>
<dbReference type="SMART" id="SM01012">
    <property type="entry name" value="ANTAR"/>
    <property type="match status" value="1"/>
</dbReference>
<evidence type="ECO:0000313" key="5">
    <source>
        <dbReference type="Proteomes" id="UP000323410"/>
    </source>
</evidence>
<dbReference type="RefSeq" id="WP_148601761.1">
    <property type="nucleotide sequence ID" value="NZ_VSLD01000010.1"/>
</dbReference>
<dbReference type="InterPro" id="IPR036388">
    <property type="entry name" value="WH-like_DNA-bd_sf"/>
</dbReference>
<reference evidence="4 5" key="1">
    <citation type="submission" date="2019-08" db="EMBL/GenBank/DDBJ databases">
        <title>Genone of Arthrobacter echini P9.</title>
        <authorList>
            <person name="Bowman J.P."/>
        </authorList>
    </citation>
    <scope>NUCLEOTIDE SEQUENCE [LARGE SCALE GENOMIC DNA]</scope>
    <source>
        <strain evidence="4 5">P9</strain>
    </source>
</reference>
<evidence type="ECO:0000256" key="1">
    <source>
        <dbReference type="ARBA" id="ARBA00023015"/>
    </source>
</evidence>
<organism evidence="4 5">
    <name type="scientific">Arthrobacter echini</name>
    <dbReference type="NCBI Taxonomy" id="1529066"/>
    <lineage>
        <taxon>Bacteria</taxon>
        <taxon>Bacillati</taxon>
        <taxon>Actinomycetota</taxon>
        <taxon>Actinomycetes</taxon>
        <taxon>Micrococcales</taxon>
        <taxon>Micrococcaceae</taxon>
        <taxon>Arthrobacter</taxon>
    </lineage>
</organism>
<dbReference type="Gene3D" id="1.10.10.10">
    <property type="entry name" value="Winged helix-like DNA-binding domain superfamily/Winged helix DNA-binding domain"/>
    <property type="match status" value="1"/>
</dbReference>
<proteinExistence type="predicted"/>
<evidence type="ECO:0000313" key="4">
    <source>
        <dbReference type="EMBL" id="TYC96634.1"/>
    </source>
</evidence>
<dbReference type="PROSITE" id="PS50921">
    <property type="entry name" value="ANTAR"/>
    <property type="match status" value="1"/>
</dbReference>
<keyword evidence="1" id="KW-0805">Transcription regulation</keyword>
<dbReference type="SUPFAM" id="SSF52172">
    <property type="entry name" value="CheY-like"/>
    <property type="match status" value="1"/>
</dbReference>
<evidence type="ECO:0000259" key="3">
    <source>
        <dbReference type="PROSITE" id="PS50921"/>
    </source>
</evidence>
<dbReference type="Pfam" id="PF03861">
    <property type="entry name" value="ANTAR"/>
    <property type="match status" value="1"/>
</dbReference>
<keyword evidence="2" id="KW-0804">Transcription</keyword>
<dbReference type="AlphaFoldDB" id="A0A5D0XJ85"/>
<sequence length="305" mass="31592">MVLDPPTDPVVMDSEAVIGAGPVAADLVSEAGAGIPELVVGGGLGGAAARVGAGGDLAGQVQDLVLESGPLQVFLGSLAELIASRLSTSEREVLCGVTLLRPGVKTTVASSSDRARALDEVQYAFDDGPCVDAARHKRINHVLDAEAEGQRWPEYRAVIASHGLHSLLAVPVGLGIDEEGRTGCAINLYCDTAWSFTVEDITDARSLAAEISRTVRIAVRIAHLDETTSQLKSALGSGTLINLATGIIMSQNRCSAEAATAILEAASSARTIPVPDLARTIITSVTAEPVTTHFSDPRSSQSGHR</sequence>
<keyword evidence="5" id="KW-1185">Reference proteome</keyword>
<dbReference type="Gene3D" id="3.30.450.40">
    <property type="match status" value="1"/>
</dbReference>
<dbReference type="Proteomes" id="UP000323410">
    <property type="component" value="Unassembled WGS sequence"/>
</dbReference>
<comment type="caution">
    <text evidence="4">The sequence shown here is derived from an EMBL/GenBank/DDBJ whole genome shotgun (WGS) entry which is preliminary data.</text>
</comment>
<dbReference type="EMBL" id="VSLD01000010">
    <property type="protein sequence ID" value="TYC96634.1"/>
    <property type="molecule type" value="Genomic_DNA"/>
</dbReference>
<dbReference type="InterPro" id="IPR005561">
    <property type="entry name" value="ANTAR"/>
</dbReference>
<name>A0A5D0XJ85_9MICC</name>
<feature type="domain" description="ANTAR" evidence="3">
    <location>
        <begin position="221"/>
        <end position="282"/>
    </location>
</feature>
<dbReference type="OrthoDB" id="3820533at2"/>
<gene>
    <name evidence="4" type="ORF">FQ377_13685</name>
</gene>
<accession>A0A5D0XJ85</accession>
<dbReference type="SUPFAM" id="SSF55781">
    <property type="entry name" value="GAF domain-like"/>
    <property type="match status" value="1"/>
</dbReference>
<protein>
    <submittedName>
        <fullName evidence="4">GAF and ANTAR domain-containing protein</fullName>
    </submittedName>
</protein>
<dbReference type="InterPro" id="IPR011006">
    <property type="entry name" value="CheY-like_superfamily"/>
</dbReference>
<dbReference type="GO" id="GO:0003723">
    <property type="term" value="F:RNA binding"/>
    <property type="evidence" value="ECO:0007669"/>
    <property type="project" value="InterPro"/>
</dbReference>